<dbReference type="PANTHER" id="PTHR13142">
    <property type="entry name" value="INNER CENTROMERE PROTEIN"/>
    <property type="match status" value="1"/>
</dbReference>
<feature type="compositionally biased region" description="Basic and acidic residues" evidence="8">
    <location>
        <begin position="848"/>
        <end position="862"/>
    </location>
</feature>
<feature type="region of interest" description="Disordered" evidence="8">
    <location>
        <begin position="841"/>
        <end position="866"/>
    </location>
</feature>
<evidence type="ECO:0000256" key="3">
    <source>
        <dbReference type="ARBA" id="ARBA00010042"/>
    </source>
</evidence>
<dbReference type="Proteomes" id="UP000789390">
    <property type="component" value="Unassembled WGS sequence"/>
</dbReference>
<dbReference type="Gene3D" id="6.10.250.2990">
    <property type="match status" value="1"/>
</dbReference>
<gene>
    <name evidence="10" type="ORF">DGAL_LOCUS15551</name>
</gene>
<comment type="similarity">
    <text evidence="3">Belongs to the INCENP family.</text>
</comment>
<evidence type="ECO:0000256" key="4">
    <source>
        <dbReference type="ARBA" id="ARBA00022490"/>
    </source>
</evidence>
<evidence type="ECO:0000256" key="1">
    <source>
        <dbReference type="ARBA" id="ARBA00004123"/>
    </source>
</evidence>
<feature type="compositionally biased region" description="Basic residues" evidence="8">
    <location>
        <begin position="59"/>
        <end position="70"/>
    </location>
</feature>
<protein>
    <recommendedName>
        <fullName evidence="9">Inner centromere protein ARK-binding domain-containing protein</fullName>
    </recommendedName>
</protein>
<comment type="caution">
    <text evidence="10">The sequence shown here is derived from an EMBL/GenBank/DDBJ whole genome shotgun (WGS) entry which is preliminary data.</text>
</comment>
<proteinExistence type="inferred from homology"/>
<evidence type="ECO:0000256" key="2">
    <source>
        <dbReference type="ARBA" id="ARBA00004186"/>
    </source>
</evidence>
<keyword evidence="4" id="KW-0963">Cytoplasm</keyword>
<feature type="region of interest" description="Disordered" evidence="8">
    <location>
        <begin position="499"/>
        <end position="543"/>
    </location>
</feature>
<keyword evidence="11" id="KW-1185">Reference proteome</keyword>
<evidence type="ECO:0000313" key="10">
    <source>
        <dbReference type="EMBL" id="CAH0111894.1"/>
    </source>
</evidence>
<dbReference type="PANTHER" id="PTHR13142:SF1">
    <property type="entry name" value="INNER CENTROMERE PROTEIN"/>
    <property type="match status" value="1"/>
</dbReference>
<feature type="compositionally biased region" description="Basic and acidic residues" evidence="8">
    <location>
        <begin position="705"/>
        <end position="724"/>
    </location>
</feature>
<keyword evidence="5" id="KW-0159">Chromosome partition</keyword>
<name>A0A8J2WNZ7_9CRUS</name>
<dbReference type="Pfam" id="PF03941">
    <property type="entry name" value="INCENP_ARK-bind"/>
    <property type="match status" value="1"/>
</dbReference>
<accession>A0A8J2WNZ7</accession>
<evidence type="ECO:0000313" key="11">
    <source>
        <dbReference type="Proteomes" id="UP000789390"/>
    </source>
</evidence>
<dbReference type="EMBL" id="CAKKLH010000319">
    <property type="protein sequence ID" value="CAH0111894.1"/>
    <property type="molecule type" value="Genomic_DNA"/>
</dbReference>
<dbReference type="GO" id="GO:0051257">
    <property type="term" value="P:meiotic spindle midzone assembly"/>
    <property type="evidence" value="ECO:0007669"/>
    <property type="project" value="TreeGrafter"/>
</dbReference>
<dbReference type="GO" id="GO:0032133">
    <property type="term" value="C:chromosome passenger complex"/>
    <property type="evidence" value="ECO:0007669"/>
    <property type="project" value="TreeGrafter"/>
</dbReference>
<dbReference type="InterPro" id="IPR005635">
    <property type="entry name" value="Inner_centromere_prot_ARK-bd"/>
</dbReference>
<evidence type="ECO:0000259" key="9">
    <source>
        <dbReference type="Pfam" id="PF03941"/>
    </source>
</evidence>
<feature type="region of interest" description="Disordered" evidence="8">
    <location>
        <begin position="48"/>
        <end position="263"/>
    </location>
</feature>
<dbReference type="GO" id="GO:1990385">
    <property type="term" value="C:meiotic spindle midzone"/>
    <property type="evidence" value="ECO:0007669"/>
    <property type="project" value="TreeGrafter"/>
</dbReference>
<dbReference type="GO" id="GO:0000281">
    <property type="term" value="P:mitotic cytokinesis"/>
    <property type="evidence" value="ECO:0007669"/>
    <property type="project" value="TreeGrafter"/>
</dbReference>
<keyword evidence="6" id="KW-0206">Cytoskeleton</keyword>
<dbReference type="AlphaFoldDB" id="A0A8J2WNZ7"/>
<evidence type="ECO:0000256" key="7">
    <source>
        <dbReference type="ARBA" id="ARBA00023242"/>
    </source>
</evidence>
<dbReference type="GO" id="GO:0051310">
    <property type="term" value="P:metaphase chromosome alignment"/>
    <property type="evidence" value="ECO:0007669"/>
    <property type="project" value="TreeGrafter"/>
</dbReference>
<dbReference type="GO" id="GO:0000776">
    <property type="term" value="C:kinetochore"/>
    <property type="evidence" value="ECO:0007669"/>
    <property type="project" value="TreeGrafter"/>
</dbReference>
<organism evidence="10 11">
    <name type="scientific">Daphnia galeata</name>
    <dbReference type="NCBI Taxonomy" id="27404"/>
    <lineage>
        <taxon>Eukaryota</taxon>
        <taxon>Metazoa</taxon>
        <taxon>Ecdysozoa</taxon>
        <taxon>Arthropoda</taxon>
        <taxon>Crustacea</taxon>
        <taxon>Branchiopoda</taxon>
        <taxon>Diplostraca</taxon>
        <taxon>Cladocera</taxon>
        <taxon>Anomopoda</taxon>
        <taxon>Daphniidae</taxon>
        <taxon>Daphnia</taxon>
    </lineage>
</organism>
<evidence type="ECO:0000256" key="6">
    <source>
        <dbReference type="ARBA" id="ARBA00023212"/>
    </source>
</evidence>
<feature type="region of interest" description="Disordered" evidence="8">
    <location>
        <begin position="705"/>
        <end position="735"/>
    </location>
</feature>
<comment type="subcellular location">
    <subcellularLocation>
        <location evidence="2">Cytoplasm</location>
        <location evidence="2">Cytoskeleton</location>
        <location evidence="2">Spindle</location>
    </subcellularLocation>
    <subcellularLocation>
        <location evidence="1">Nucleus</location>
    </subcellularLocation>
</comment>
<dbReference type="OrthoDB" id="6368403at2759"/>
<feature type="compositionally biased region" description="Basic and acidic residues" evidence="8">
    <location>
        <begin position="507"/>
        <end position="523"/>
    </location>
</feature>
<feature type="domain" description="Inner centromere protein ARK-binding" evidence="9">
    <location>
        <begin position="849"/>
        <end position="908"/>
    </location>
</feature>
<dbReference type="GO" id="GO:0005634">
    <property type="term" value="C:nucleus"/>
    <property type="evidence" value="ECO:0007669"/>
    <property type="project" value="UniProtKB-SubCell"/>
</dbReference>
<feature type="compositionally biased region" description="Polar residues" evidence="8">
    <location>
        <begin position="165"/>
        <end position="179"/>
    </location>
</feature>
<keyword evidence="7" id="KW-0539">Nucleus</keyword>
<evidence type="ECO:0000256" key="5">
    <source>
        <dbReference type="ARBA" id="ARBA00022829"/>
    </source>
</evidence>
<sequence length="932" mass="103979">MAKEIYDFDAALKGLIALVEVNLNNAISNNEANFEWLASYPTKAKQKITKEDFKMPKTPARKKTRQQKKRVLNEDDGKMTLPMSLHRSDSTSHSDQANGNHIGNDVPAKKGKLSHEDEESQESLGGRPRRQASCVAKSKIQKSVKMANNLRQKMRRPDADEFDADSTSASIQDSTAAQESDSKNRYIPMECGSPVLSKPKSKKAVNNEIFSAQSEVSSPPRSANSTFSKGEAKCPPPKVNFAPKPTTISPSPEKSETFVVPEDQVEQEILSPIVRIPDSRHTVVEAVPNDPPKKGRPARKAIKKIDFNSGDENPVVNDCKIEKIIINDSLPLEEPKEIKRPSSELKVVHEPEILPKKKIRKARTAAEDIPAPAAVAISAVVVPSPRQTRNQRSSIRQSAVVVPNSPRIMKTPSKLHEQFQRNANNQFNPTNGSPVKRVFTPKPVFSPFKPTSVKTKVEAFEAALGSGGSGTPSNNSGKHVNSVLPEARVLLQRLTSQQLKEAGANAEKPKRASRHPKDKEPNTKRCTFVLDNSDSEKENKSKRQSVAQILARKSLDKAKHIVVAARNKLLANATNNEAVESPNVHVNRNAATLMSKFRFTGASGSSGSSSSSLNRYVAMTQGKSMANLVMGVGTFTGTKPVGTMPTKLTEEDELKRKDLELKRLKEKEEEAARKREELMKAKAEEQKRKHEARAKRAMEQRNLRAKQLGEEQKQKLESKEEKSAHLKQKLQAENQEKAERYRTALLLRQQEAEQRRKAEELQRQQEWEEEQLRLQTVKKEQEEQERQAKLRQGEAERAKAVAAVPVAGPSSLNTTVTLPSSLTANYQITPVRVTKKGTLFNPDNYDIGDMRSDDSTDDDSRPKKSIPSWARSVNLKVALNEQANKEIDTESLFPAEVLLREPNLNEIFKIKRARFNKRTSSAVWKTPPSNYM</sequence>
<reference evidence="10" key="1">
    <citation type="submission" date="2021-11" db="EMBL/GenBank/DDBJ databases">
        <authorList>
            <person name="Schell T."/>
        </authorList>
    </citation>
    <scope>NUCLEOTIDE SEQUENCE</scope>
    <source>
        <strain evidence="10">M5</strain>
    </source>
</reference>
<feature type="compositionally biased region" description="Polar residues" evidence="8">
    <location>
        <begin position="208"/>
        <end position="228"/>
    </location>
</feature>
<evidence type="ECO:0000256" key="8">
    <source>
        <dbReference type="SAM" id="MobiDB-lite"/>
    </source>
</evidence>
<dbReference type="GO" id="GO:0030496">
    <property type="term" value="C:midbody"/>
    <property type="evidence" value="ECO:0007669"/>
    <property type="project" value="TreeGrafter"/>
</dbReference>